<dbReference type="AlphaFoldDB" id="C9QP13"/>
<organism evidence="1">
    <name type="scientific">Drosophila melanogaster</name>
    <name type="common">Fruit fly</name>
    <dbReference type="NCBI Taxonomy" id="7227"/>
    <lineage>
        <taxon>Eukaryota</taxon>
        <taxon>Metazoa</taxon>
        <taxon>Ecdysozoa</taxon>
        <taxon>Arthropoda</taxon>
        <taxon>Hexapoda</taxon>
        <taxon>Insecta</taxon>
        <taxon>Pterygota</taxon>
        <taxon>Neoptera</taxon>
        <taxon>Endopterygota</taxon>
        <taxon>Diptera</taxon>
        <taxon>Brachycera</taxon>
        <taxon>Muscomorpha</taxon>
        <taxon>Ephydroidea</taxon>
        <taxon>Drosophilidae</taxon>
        <taxon>Drosophila</taxon>
        <taxon>Sophophora</taxon>
    </lineage>
</organism>
<protein>
    <submittedName>
        <fullName evidence="1">MIP13990p</fullName>
    </submittedName>
</protein>
<evidence type="ECO:0000313" key="1">
    <source>
        <dbReference type="EMBL" id="ACX30057.1"/>
    </source>
</evidence>
<dbReference type="EMBL" id="BT099895">
    <property type="protein sequence ID" value="ACX30057.1"/>
    <property type="molecule type" value="mRNA"/>
</dbReference>
<accession>C9QP13</accession>
<gene>
    <name evidence="1" type="primary">CG31089-RA</name>
</gene>
<sequence length="60" mass="6923">MPRRKPRNQLGPWGSCDDAKNHEMGMKSLNMHYSFGWPAINWQSEVGRVEKSNVFLCSNV</sequence>
<proteinExistence type="evidence at transcript level"/>
<name>C9QP13_DROME</name>
<reference evidence="1" key="1">
    <citation type="submission" date="2009-09" db="EMBL/GenBank/DDBJ databases">
        <authorList>
            <person name="Carlson J."/>
            <person name="Booth B."/>
            <person name="Frise E."/>
            <person name="Sandler J."/>
            <person name="Wan K."/>
            <person name="Yu C."/>
            <person name="Celniker S."/>
        </authorList>
    </citation>
    <scope>NUCLEOTIDE SEQUENCE</scope>
</reference>